<dbReference type="EMBL" id="CP047895">
    <property type="protein sequence ID" value="QHL90660.1"/>
    <property type="molecule type" value="Genomic_DNA"/>
</dbReference>
<proteinExistence type="predicted"/>
<dbReference type="PRINTS" id="PR01996">
    <property type="entry name" value="MTP1FAMILY"/>
</dbReference>
<dbReference type="Pfam" id="PF06199">
    <property type="entry name" value="Phage_tail_2"/>
    <property type="match status" value="1"/>
</dbReference>
<dbReference type="AlphaFoldDB" id="A0A7Z2S519"/>
<gene>
    <name evidence="1" type="ORF">GVO57_07235</name>
</gene>
<dbReference type="InterPro" id="IPR053745">
    <property type="entry name" value="Viral_Tail_Comp_sf"/>
</dbReference>
<sequence length="279" mass="29694">MTTQILVAAIIAALEDDAAIRARVNGVFAGPPLRATPPWIEVEPPQWADWSVKDAAGRELRIALWVRDEGDDPRRAGDLVDAVDAALTRLPRRLPGWMLGGAQMIRVRMLREARGWAGLVEHRLRMLADGGARTRPVRNKGDKAMPIERGSAFLLKISDGAAPPAYQTVAGLRTTQLSINGEAVVVTNKGSGGWRELLSGAGVRSVSVSGAGVFTGSAAEARLKAHALSGTLADCELSFEGGERMQGRFLVARLDYAGDFNGERSYTLALESSGAVAAL</sequence>
<evidence type="ECO:0000313" key="2">
    <source>
        <dbReference type="Proteomes" id="UP000464468"/>
    </source>
</evidence>
<dbReference type="NCBIfam" id="TIGR02126">
    <property type="entry name" value="phgtail_TP901_1"/>
    <property type="match status" value="1"/>
</dbReference>
<accession>A0A7Z2S519</accession>
<organism evidence="1 2">
    <name type="scientific">Sphingomonas changnyeongensis</name>
    <dbReference type="NCBI Taxonomy" id="2698679"/>
    <lineage>
        <taxon>Bacteria</taxon>
        <taxon>Pseudomonadati</taxon>
        <taxon>Pseudomonadota</taxon>
        <taxon>Alphaproteobacteria</taxon>
        <taxon>Sphingomonadales</taxon>
        <taxon>Sphingomonadaceae</taxon>
        <taxon>Sphingomonas</taxon>
    </lineage>
</organism>
<evidence type="ECO:0000313" key="1">
    <source>
        <dbReference type="EMBL" id="QHL90660.1"/>
    </source>
</evidence>
<dbReference type="KEGG" id="schy:GVO57_07235"/>
<dbReference type="Gene3D" id="3.30.2000.30">
    <property type="match status" value="1"/>
</dbReference>
<dbReference type="InterPro" id="IPR022344">
    <property type="entry name" value="GTA_major-tail"/>
</dbReference>
<protein>
    <submittedName>
        <fullName evidence="1">Phage major tail protein, TP901-1 family</fullName>
    </submittedName>
</protein>
<reference evidence="1 2" key="1">
    <citation type="submission" date="2020-01" db="EMBL/GenBank/DDBJ databases">
        <title>Sphingomonas sp. C33 whole genome sequece.</title>
        <authorList>
            <person name="Park C."/>
        </authorList>
    </citation>
    <scope>NUCLEOTIDE SEQUENCE [LARGE SCALE GENOMIC DNA]</scope>
    <source>
        <strain evidence="1 2">C33</strain>
    </source>
</reference>
<dbReference type="Pfam" id="PF11367">
    <property type="entry name" value="Tail_completion_gp17"/>
    <property type="match status" value="1"/>
</dbReference>
<keyword evidence="2" id="KW-1185">Reference proteome</keyword>
<name>A0A7Z2S519_9SPHN</name>
<dbReference type="InterPro" id="IPR021508">
    <property type="entry name" value="Gp17-like"/>
</dbReference>
<dbReference type="Proteomes" id="UP000464468">
    <property type="component" value="Chromosome"/>
</dbReference>
<dbReference type="InterPro" id="IPR011855">
    <property type="entry name" value="Phgtail_TP901_1"/>
</dbReference>